<feature type="signal peptide" evidence="1">
    <location>
        <begin position="1"/>
        <end position="23"/>
    </location>
</feature>
<dbReference type="Proteomes" id="UP000637423">
    <property type="component" value="Unassembled WGS sequence"/>
</dbReference>
<comment type="caution">
    <text evidence="2">The sequence shown here is derived from an EMBL/GenBank/DDBJ whole genome shotgun (WGS) entry which is preliminary data.</text>
</comment>
<evidence type="ECO:0000313" key="3">
    <source>
        <dbReference type="Proteomes" id="UP000637423"/>
    </source>
</evidence>
<name>A0A916UTY9_9BURK</name>
<evidence type="ECO:0000256" key="1">
    <source>
        <dbReference type="SAM" id="SignalP"/>
    </source>
</evidence>
<gene>
    <name evidence="2" type="ORF">GCM10011396_38470</name>
</gene>
<organism evidence="2 3">
    <name type="scientific">Undibacterium terreum</name>
    <dbReference type="NCBI Taxonomy" id="1224302"/>
    <lineage>
        <taxon>Bacteria</taxon>
        <taxon>Pseudomonadati</taxon>
        <taxon>Pseudomonadota</taxon>
        <taxon>Betaproteobacteria</taxon>
        <taxon>Burkholderiales</taxon>
        <taxon>Oxalobacteraceae</taxon>
        <taxon>Undibacterium</taxon>
    </lineage>
</organism>
<protein>
    <submittedName>
        <fullName evidence="2">Uncharacterized protein</fullName>
    </submittedName>
</protein>
<evidence type="ECO:0000313" key="2">
    <source>
        <dbReference type="EMBL" id="GGC87505.1"/>
    </source>
</evidence>
<keyword evidence="1" id="KW-0732">Signal</keyword>
<sequence>MKHSMMRVAVAATLGFAALAANAGQIGVNVGATLAAESITSTVVIAQPTITYQTASLINDGATVQVHVRFSAGSTKAADGGVLPLAADIGLFLNGAAVAPANYTITGITADTDGLGYYFTLTAVAGKGGIPSATVVNILTGNAKIASLTSALGTGGTVSTTVGYTAQAGDFSGVTTFVEPVSTAVLFTSKKALSQVAVNSNAIKATYFTTAEAGQVNVATSLTTFTGASPTAGTTKINLGATKLVLDTTLKNAGTGAAIAAADVGTTVFTATGDFSVAGASVILASDQACTATVAAGTISTDGKTATFAAETAAVATANNFLCYTIPGTKTVPYGIQYAFGGAAVAAGTSTLASTQTGGNVYFLKSNGASVTVPSFVPTTGALGAGYNTYLRVINTGNLTSDISVAAYNSTTGVAGTPVKLITQLPAGGSANLDTNTVTAALGLPAGWSALLVTGSTSQLAVQPLLVNPQGVITNLSAINGGNNAATAN</sequence>
<reference evidence="2" key="2">
    <citation type="submission" date="2020-09" db="EMBL/GenBank/DDBJ databases">
        <authorList>
            <person name="Sun Q."/>
            <person name="Zhou Y."/>
        </authorList>
    </citation>
    <scope>NUCLEOTIDE SEQUENCE</scope>
    <source>
        <strain evidence="2">CGMCC 1.10998</strain>
    </source>
</reference>
<keyword evidence="3" id="KW-1185">Reference proteome</keyword>
<accession>A0A916UTY9</accession>
<proteinExistence type="predicted"/>
<feature type="chain" id="PRO_5036857506" evidence="1">
    <location>
        <begin position="24"/>
        <end position="489"/>
    </location>
</feature>
<dbReference type="EMBL" id="BMED01000004">
    <property type="protein sequence ID" value="GGC87505.1"/>
    <property type="molecule type" value="Genomic_DNA"/>
</dbReference>
<dbReference type="RefSeq" id="WP_188567743.1">
    <property type="nucleotide sequence ID" value="NZ_BMED01000004.1"/>
</dbReference>
<reference evidence="2" key="1">
    <citation type="journal article" date="2014" name="Int. J. Syst. Evol. Microbiol.">
        <title>Complete genome sequence of Corynebacterium casei LMG S-19264T (=DSM 44701T), isolated from a smear-ripened cheese.</title>
        <authorList>
            <consortium name="US DOE Joint Genome Institute (JGI-PGF)"/>
            <person name="Walter F."/>
            <person name="Albersmeier A."/>
            <person name="Kalinowski J."/>
            <person name="Ruckert C."/>
        </authorList>
    </citation>
    <scope>NUCLEOTIDE SEQUENCE</scope>
    <source>
        <strain evidence="2">CGMCC 1.10998</strain>
    </source>
</reference>
<dbReference type="AlphaFoldDB" id="A0A916UTY9"/>